<evidence type="ECO:0000313" key="2">
    <source>
        <dbReference type="EMBL" id="PNR42229.1"/>
    </source>
</evidence>
<dbReference type="EMBL" id="ABEU02000013">
    <property type="protein sequence ID" value="PNR42229.1"/>
    <property type="molecule type" value="Genomic_DNA"/>
</dbReference>
<reference evidence="3" key="3">
    <citation type="submission" date="2020-12" db="UniProtKB">
        <authorList>
            <consortium name="EnsemblPlants"/>
        </authorList>
    </citation>
    <scope>IDENTIFICATION</scope>
</reference>
<evidence type="ECO:0000313" key="3">
    <source>
        <dbReference type="EnsemblPlants" id="Pp3c13_6810V3.1"/>
    </source>
</evidence>
<accession>A0A2K1JL35</accession>
<reference evidence="2 4" key="1">
    <citation type="journal article" date="2008" name="Science">
        <title>The Physcomitrella genome reveals evolutionary insights into the conquest of land by plants.</title>
        <authorList>
            <person name="Rensing S."/>
            <person name="Lang D."/>
            <person name="Zimmer A."/>
            <person name="Terry A."/>
            <person name="Salamov A."/>
            <person name="Shapiro H."/>
            <person name="Nishiyama T."/>
            <person name="Perroud P.-F."/>
            <person name="Lindquist E."/>
            <person name="Kamisugi Y."/>
            <person name="Tanahashi T."/>
            <person name="Sakakibara K."/>
            <person name="Fujita T."/>
            <person name="Oishi K."/>
            <person name="Shin-I T."/>
            <person name="Kuroki Y."/>
            <person name="Toyoda A."/>
            <person name="Suzuki Y."/>
            <person name="Hashimoto A."/>
            <person name="Yamaguchi K."/>
            <person name="Sugano A."/>
            <person name="Kohara Y."/>
            <person name="Fujiyama A."/>
            <person name="Anterola A."/>
            <person name="Aoki S."/>
            <person name="Ashton N."/>
            <person name="Barbazuk W.B."/>
            <person name="Barker E."/>
            <person name="Bennetzen J."/>
            <person name="Bezanilla M."/>
            <person name="Blankenship R."/>
            <person name="Cho S.H."/>
            <person name="Dutcher S."/>
            <person name="Estelle M."/>
            <person name="Fawcett J.A."/>
            <person name="Gundlach H."/>
            <person name="Hanada K."/>
            <person name="Heyl A."/>
            <person name="Hicks K.A."/>
            <person name="Hugh J."/>
            <person name="Lohr M."/>
            <person name="Mayer K."/>
            <person name="Melkozernov A."/>
            <person name="Murata T."/>
            <person name="Nelson D."/>
            <person name="Pils B."/>
            <person name="Prigge M."/>
            <person name="Reiss B."/>
            <person name="Renner T."/>
            <person name="Rombauts S."/>
            <person name="Rushton P."/>
            <person name="Sanderfoot A."/>
            <person name="Schween G."/>
            <person name="Shiu S.-H."/>
            <person name="Stueber K."/>
            <person name="Theodoulou F.L."/>
            <person name="Tu H."/>
            <person name="Van de Peer Y."/>
            <person name="Verrier P.J."/>
            <person name="Waters E."/>
            <person name="Wood A."/>
            <person name="Yang L."/>
            <person name="Cove D."/>
            <person name="Cuming A."/>
            <person name="Hasebe M."/>
            <person name="Lucas S."/>
            <person name="Mishler D.B."/>
            <person name="Reski R."/>
            <person name="Grigoriev I."/>
            <person name="Quatrano R.S."/>
            <person name="Boore J.L."/>
        </authorList>
    </citation>
    <scope>NUCLEOTIDE SEQUENCE [LARGE SCALE GENOMIC DNA]</scope>
    <source>
        <strain evidence="3 4">cv. Gransden 2004</strain>
    </source>
</reference>
<protein>
    <submittedName>
        <fullName evidence="2 3">Uncharacterized protein</fullName>
    </submittedName>
</protein>
<sequence length="55" mass="6273">MVTPVVGRPSRRWSSARPSSPPVSTIRATMLRIRRLNHASLDVILSWKIEPSWYG</sequence>
<dbReference type="Gramene" id="Pp3c13_6810V3.1">
    <property type="protein sequence ID" value="Pp3c13_6810V3.1"/>
    <property type="gene ID" value="Pp3c13_6810"/>
</dbReference>
<keyword evidence="4" id="KW-1185">Reference proteome</keyword>
<feature type="compositionally biased region" description="Low complexity" evidence="1">
    <location>
        <begin position="12"/>
        <end position="23"/>
    </location>
</feature>
<reference evidence="2 4" key="2">
    <citation type="journal article" date="2018" name="Plant J.">
        <title>The Physcomitrella patens chromosome-scale assembly reveals moss genome structure and evolution.</title>
        <authorList>
            <person name="Lang D."/>
            <person name="Ullrich K.K."/>
            <person name="Murat F."/>
            <person name="Fuchs J."/>
            <person name="Jenkins J."/>
            <person name="Haas F.B."/>
            <person name="Piednoel M."/>
            <person name="Gundlach H."/>
            <person name="Van Bel M."/>
            <person name="Meyberg R."/>
            <person name="Vives C."/>
            <person name="Morata J."/>
            <person name="Symeonidi A."/>
            <person name="Hiss M."/>
            <person name="Muchero W."/>
            <person name="Kamisugi Y."/>
            <person name="Saleh O."/>
            <person name="Blanc G."/>
            <person name="Decker E.L."/>
            <person name="van Gessel N."/>
            <person name="Grimwood J."/>
            <person name="Hayes R.D."/>
            <person name="Graham S.W."/>
            <person name="Gunter L.E."/>
            <person name="McDaniel S.F."/>
            <person name="Hoernstein S.N.W."/>
            <person name="Larsson A."/>
            <person name="Li F.W."/>
            <person name="Perroud P.F."/>
            <person name="Phillips J."/>
            <person name="Ranjan P."/>
            <person name="Rokshar D.S."/>
            <person name="Rothfels C.J."/>
            <person name="Schneider L."/>
            <person name="Shu S."/>
            <person name="Stevenson D.W."/>
            <person name="Thummler F."/>
            <person name="Tillich M."/>
            <person name="Villarreal Aguilar J.C."/>
            <person name="Widiez T."/>
            <person name="Wong G.K."/>
            <person name="Wymore A."/>
            <person name="Zhang Y."/>
            <person name="Zimmer A.D."/>
            <person name="Quatrano R.S."/>
            <person name="Mayer K.F.X."/>
            <person name="Goodstein D."/>
            <person name="Casacuberta J.M."/>
            <person name="Vandepoele K."/>
            <person name="Reski R."/>
            <person name="Cuming A.C."/>
            <person name="Tuskan G.A."/>
            <person name="Maumus F."/>
            <person name="Salse J."/>
            <person name="Schmutz J."/>
            <person name="Rensing S.A."/>
        </authorList>
    </citation>
    <scope>NUCLEOTIDE SEQUENCE [LARGE SCALE GENOMIC DNA]</scope>
    <source>
        <strain evidence="3 4">cv. Gransden 2004</strain>
    </source>
</reference>
<evidence type="ECO:0000256" key="1">
    <source>
        <dbReference type="SAM" id="MobiDB-lite"/>
    </source>
</evidence>
<name>A0A2K1JL35_PHYPA</name>
<evidence type="ECO:0000313" key="4">
    <source>
        <dbReference type="Proteomes" id="UP000006727"/>
    </source>
</evidence>
<dbReference type="EnsemblPlants" id="Pp3c13_6810V3.1">
    <property type="protein sequence ID" value="Pp3c13_6810V3.1"/>
    <property type="gene ID" value="Pp3c13_6810"/>
</dbReference>
<dbReference type="AlphaFoldDB" id="A0A2K1JL35"/>
<dbReference type="Gramene" id="Pp3c13_6810V3.2">
    <property type="protein sequence ID" value="Pp3c13_6810V3.2"/>
    <property type="gene ID" value="Pp3c13_6810"/>
</dbReference>
<dbReference type="EnsemblPlants" id="Pp3c13_6810V3.2">
    <property type="protein sequence ID" value="Pp3c13_6810V3.2"/>
    <property type="gene ID" value="Pp3c13_6810"/>
</dbReference>
<organism evidence="2">
    <name type="scientific">Physcomitrium patens</name>
    <name type="common">Spreading-leaved earth moss</name>
    <name type="synonym">Physcomitrella patens</name>
    <dbReference type="NCBI Taxonomy" id="3218"/>
    <lineage>
        <taxon>Eukaryota</taxon>
        <taxon>Viridiplantae</taxon>
        <taxon>Streptophyta</taxon>
        <taxon>Embryophyta</taxon>
        <taxon>Bryophyta</taxon>
        <taxon>Bryophytina</taxon>
        <taxon>Bryopsida</taxon>
        <taxon>Funariidae</taxon>
        <taxon>Funariales</taxon>
        <taxon>Funariaceae</taxon>
        <taxon>Physcomitrium</taxon>
    </lineage>
</organism>
<dbReference type="Proteomes" id="UP000006727">
    <property type="component" value="Chromosome 13"/>
</dbReference>
<gene>
    <name evidence="2" type="ORF">PHYPA_017058</name>
</gene>
<proteinExistence type="predicted"/>
<feature type="region of interest" description="Disordered" evidence="1">
    <location>
        <begin position="1"/>
        <end position="23"/>
    </location>
</feature>
<dbReference type="InParanoid" id="A0A2K1JL35"/>